<evidence type="ECO:0000313" key="9">
    <source>
        <dbReference type="EMBL" id="CAH1112118.1"/>
    </source>
</evidence>
<feature type="region of interest" description="Disordered" evidence="8">
    <location>
        <begin position="567"/>
        <end position="588"/>
    </location>
</feature>
<gene>
    <name evidence="9" type="ORF">PSYICH_LOCUS11961</name>
</gene>
<feature type="compositionally biased region" description="Polar residues" evidence="8">
    <location>
        <begin position="460"/>
        <end position="470"/>
    </location>
</feature>
<evidence type="ECO:0000256" key="7">
    <source>
        <dbReference type="ARBA" id="ARBA00023242"/>
    </source>
</evidence>
<proteinExistence type="predicted"/>
<dbReference type="PANTHER" id="PTHR13289">
    <property type="entry name" value="PROTEIN PHOSPHATASE 1-BINDING PROTEIN BIFOCAL"/>
    <property type="match status" value="1"/>
</dbReference>
<reference evidence="9" key="1">
    <citation type="submission" date="2022-01" db="EMBL/GenBank/DDBJ databases">
        <authorList>
            <person name="King R."/>
        </authorList>
    </citation>
    <scope>NUCLEOTIDE SEQUENCE</scope>
</reference>
<evidence type="ECO:0000256" key="3">
    <source>
        <dbReference type="ARBA" id="ARBA00022692"/>
    </source>
</evidence>
<evidence type="ECO:0000256" key="2">
    <source>
        <dbReference type="ARBA" id="ARBA00004269"/>
    </source>
</evidence>
<evidence type="ECO:0000256" key="8">
    <source>
        <dbReference type="SAM" id="MobiDB-lite"/>
    </source>
</evidence>
<dbReference type="GO" id="GO:0006935">
    <property type="term" value="P:chemotaxis"/>
    <property type="evidence" value="ECO:0007669"/>
    <property type="project" value="TreeGrafter"/>
</dbReference>
<keyword evidence="7" id="KW-0539">Nucleus</keyword>
<feature type="region of interest" description="Disordered" evidence="8">
    <location>
        <begin position="441"/>
        <end position="495"/>
    </location>
</feature>
<keyword evidence="4" id="KW-0256">Endoplasmic reticulum</keyword>
<comment type="subcellular location">
    <subcellularLocation>
        <location evidence="1">Nucleus membrane</location>
        <topology evidence="1">Multi-pass membrane protein</topology>
    </subcellularLocation>
    <subcellularLocation>
        <location evidence="2">Rough endoplasmic reticulum membrane</location>
        <topology evidence="2">Multi-pass membrane protein</topology>
    </subcellularLocation>
</comment>
<keyword evidence="6" id="KW-0472">Membrane</keyword>
<dbReference type="Proteomes" id="UP001153636">
    <property type="component" value="Chromosome 6"/>
</dbReference>
<dbReference type="AlphaFoldDB" id="A0A9P0GK53"/>
<feature type="compositionally biased region" description="Pro residues" evidence="8">
    <location>
        <begin position="578"/>
        <end position="587"/>
    </location>
</feature>
<evidence type="ECO:0000256" key="4">
    <source>
        <dbReference type="ARBA" id="ARBA00022824"/>
    </source>
</evidence>
<dbReference type="OrthoDB" id="6517071at2759"/>
<dbReference type="InterPro" id="IPR019130">
    <property type="entry name" value="Macoilin"/>
</dbReference>
<feature type="region of interest" description="Disordered" evidence="8">
    <location>
        <begin position="782"/>
        <end position="821"/>
    </location>
</feature>
<dbReference type="GO" id="GO:0023041">
    <property type="term" value="P:neuronal signal transduction"/>
    <property type="evidence" value="ECO:0007669"/>
    <property type="project" value="InterPro"/>
</dbReference>
<accession>A0A9P0GK53</accession>
<dbReference type="EMBL" id="OV651818">
    <property type="protein sequence ID" value="CAH1112118.1"/>
    <property type="molecule type" value="Genomic_DNA"/>
</dbReference>
<dbReference type="PANTHER" id="PTHR13289:SF3">
    <property type="entry name" value="BIFOCAL, ISOFORM F"/>
    <property type="match status" value="1"/>
</dbReference>
<evidence type="ECO:0000256" key="1">
    <source>
        <dbReference type="ARBA" id="ARBA00004232"/>
    </source>
</evidence>
<evidence type="ECO:0000256" key="5">
    <source>
        <dbReference type="ARBA" id="ARBA00022989"/>
    </source>
</evidence>
<dbReference type="GO" id="GO:0030867">
    <property type="term" value="C:rough endoplasmic reticulum membrane"/>
    <property type="evidence" value="ECO:0007669"/>
    <property type="project" value="UniProtKB-SubCell"/>
</dbReference>
<sequence>MSNMDSNVIDNVPQWKKDLIARLRNQNKSFSNRDHQSAPHHSQRTVQQPNLTGKSVSVASDVSRQTDAPADQCNVSSKMVQERVWVDNKTDHFAKMVSQNYANNGYHKGSDSDSSEELHYGPGIVKKLKNKYLSLALRESSNRRSLLHMRKAISSENLLDEDVQENKTTNGHYESLFNNTSARNVPLRYRSANRQPDVKRARSVETISRLDSQTDDNNVVTNRQSLNEETLISVQKEGNDYNYRKMQDNSETKPENKFSQRINRPKRLQPIMSEKEKPPADVVKQAKMIFERRPEQRTKKPHQTGDVAAKVDCYNNIIVKAKVEAKVTRKPPVKGNKPVLNEKKVVNNRSPVKTNTKQEEKLHKKPLQLNKVPKNDLKDLPLLSPIPDVSRILPGESERGKAQSNLSETPDLILTSSPLSSMHSPTFKQSTENFIREEISSERKLSSPLLSPNRVKPASPLTSPSYNRYFSPSSSPTKLKPTTLNYDDDDDDADSGIKKVSPTSINMISKETGSVVFKFVNKEVNQDHLPINQNVSETKIPPSEPLKIEINGHNDTKPSGNEVKILQTEKPRSRSPPKFTPPPPPIVEKPAEKILTVTEIEKNSINASKNSKSPSGCSEIGKSVEVVNKNVVPKKVVRPREPVSESSFVINFVGTKRDVPDYISNDTSRSASKPELPKTGEGGIILIPGATILESFTDEDEELLRSLEGPPSPCDVTFINDNILIDGKSSLIQKSKRAKLKISFVDAGPDVFEYPSETSLMVDDSPILSPVQLGHTVPNLSGSSSLANYTPKGTEKFQPGVTKSVPQNVPSPQKSEETDLQPKYELEEIEKPFSSGGSADILF</sequence>
<protein>
    <submittedName>
        <fullName evidence="9">Uncharacterized protein</fullName>
    </submittedName>
</protein>
<keyword evidence="10" id="KW-1185">Reference proteome</keyword>
<feature type="region of interest" description="Disordered" evidence="8">
    <location>
        <begin position="30"/>
        <end position="75"/>
    </location>
</feature>
<feature type="region of interest" description="Disordered" evidence="8">
    <location>
        <begin position="344"/>
        <end position="408"/>
    </location>
</feature>
<feature type="compositionally biased region" description="Polar residues" evidence="8">
    <location>
        <begin position="44"/>
        <end position="66"/>
    </location>
</feature>
<name>A0A9P0GK53_9CUCU</name>
<evidence type="ECO:0000256" key="6">
    <source>
        <dbReference type="ARBA" id="ARBA00023136"/>
    </source>
</evidence>
<keyword evidence="3" id="KW-0812">Transmembrane</keyword>
<dbReference type="GO" id="GO:0008017">
    <property type="term" value="F:microtubule binding"/>
    <property type="evidence" value="ECO:0007669"/>
    <property type="project" value="TreeGrafter"/>
</dbReference>
<dbReference type="GO" id="GO:0031965">
    <property type="term" value="C:nuclear membrane"/>
    <property type="evidence" value="ECO:0007669"/>
    <property type="project" value="UniProtKB-SubCell"/>
</dbReference>
<evidence type="ECO:0000313" key="10">
    <source>
        <dbReference type="Proteomes" id="UP001153636"/>
    </source>
</evidence>
<keyword evidence="5" id="KW-1133">Transmembrane helix</keyword>
<feature type="compositionally biased region" description="Low complexity" evidence="8">
    <location>
        <begin position="471"/>
        <end position="484"/>
    </location>
</feature>
<feature type="compositionally biased region" description="Polar residues" evidence="8">
    <location>
        <begin position="804"/>
        <end position="813"/>
    </location>
</feature>
<organism evidence="9 10">
    <name type="scientific">Psylliodes chrysocephalus</name>
    <dbReference type="NCBI Taxonomy" id="3402493"/>
    <lineage>
        <taxon>Eukaryota</taxon>
        <taxon>Metazoa</taxon>
        <taxon>Ecdysozoa</taxon>
        <taxon>Arthropoda</taxon>
        <taxon>Hexapoda</taxon>
        <taxon>Insecta</taxon>
        <taxon>Pterygota</taxon>
        <taxon>Neoptera</taxon>
        <taxon>Endopterygota</taxon>
        <taxon>Coleoptera</taxon>
        <taxon>Polyphaga</taxon>
        <taxon>Cucujiformia</taxon>
        <taxon>Chrysomeloidea</taxon>
        <taxon>Chrysomelidae</taxon>
        <taxon>Galerucinae</taxon>
        <taxon>Alticini</taxon>
        <taxon>Psylliodes</taxon>
    </lineage>
</organism>